<evidence type="ECO:0000313" key="1">
    <source>
        <dbReference type="EMBL" id="QHT77379.1"/>
    </source>
</evidence>
<sequence>MPKPFSFQKIKFMLTKLCSHRKFLEKSRRALCFKMTKKSRFLRLKPPDFQKWTYQKCPFLLFPITFD</sequence>
<organism evidence="1">
    <name type="scientific">viral metagenome</name>
    <dbReference type="NCBI Taxonomy" id="1070528"/>
    <lineage>
        <taxon>unclassified sequences</taxon>
        <taxon>metagenomes</taxon>
        <taxon>organismal metagenomes</taxon>
    </lineage>
</organism>
<proteinExistence type="predicted"/>
<dbReference type="EMBL" id="MN739917">
    <property type="protein sequence ID" value="QHT77379.1"/>
    <property type="molecule type" value="Genomic_DNA"/>
</dbReference>
<name>A0A6C0HA61_9ZZZZ</name>
<protein>
    <submittedName>
        <fullName evidence="1">Uncharacterized protein</fullName>
    </submittedName>
</protein>
<reference evidence="1" key="1">
    <citation type="journal article" date="2020" name="Nature">
        <title>Giant virus diversity and host interactions through global metagenomics.</title>
        <authorList>
            <person name="Schulz F."/>
            <person name="Roux S."/>
            <person name="Paez-Espino D."/>
            <person name="Jungbluth S."/>
            <person name="Walsh D.A."/>
            <person name="Denef V.J."/>
            <person name="McMahon K.D."/>
            <person name="Konstantinidis K.T."/>
            <person name="Eloe-Fadrosh E.A."/>
            <person name="Kyrpides N.C."/>
            <person name="Woyke T."/>
        </authorList>
    </citation>
    <scope>NUCLEOTIDE SEQUENCE</scope>
    <source>
        <strain evidence="1">GVMAG-M-3300023179-86</strain>
    </source>
</reference>
<dbReference type="AlphaFoldDB" id="A0A6C0HA61"/>
<accession>A0A6C0HA61</accession>